<protein>
    <recommendedName>
        <fullName evidence="4">DUF3426 domain-containing protein</fullName>
    </recommendedName>
</protein>
<organism evidence="2 3">
    <name type="scientific">Sneathiella chinensis</name>
    <dbReference type="NCBI Taxonomy" id="349750"/>
    <lineage>
        <taxon>Bacteria</taxon>
        <taxon>Pseudomonadati</taxon>
        <taxon>Pseudomonadota</taxon>
        <taxon>Alphaproteobacteria</taxon>
        <taxon>Sneathiellales</taxon>
        <taxon>Sneathiellaceae</taxon>
        <taxon>Sneathiella</taxon>
    </lineage>
</organism>
<evidence type="ECO:0000313" key="2">
    <source>
        <dbReference type="EMBL" id="GLQ05319.1"/>
    </source>
</evidence>
<accession>A0ABQ5U218</accession>
<keyword evidence="1" id="KW-0812">Transmembrane</keyword>
<dbReference type="Pfam" id="PF11906">
    <property type="entry name" value="DUF3426"/>
    <property type="match status" value="1"/>
</dbReference>
<evidence type="ECO:0008006" key="4">
    <source>
        <dbReference type="Google" id="ProtNLM"/>
    </source>
</evidence>
<evidence type="ECO:0000313" key="3">
    <source>
        <dbReference type="Proteomes" id="UP001161409"/>
    </source>
</evidence>
<dbReference type="InterPro" id="IPR021834">
    <property type="entry name" value="DUF3426"/>
</dbReference>
<feature type="transmembrane region" description="Helical" evidence="1">
    <location>
        <begin position="53"/>
        <end position="72"/>
    </location>
</feature>
<gene>
    <name evidence="2" type="ORF">GCM10007924_05400</name>
</gene>
<evidence type="ECO:0000256" key="1">
    <source>
        <dbReference type="SAM" id="Phobius"/>
    </source>
</evidence>
<keyword evidence="1" id="KW-1133">Transmembrane helix</keyword>
<reference evidence="2" key="2">
    <citation type="submission" date="2023-01" db="EMBL/GenBank/DDBJ databases">
        <title>Draft genome sequence of Sneathiella chinensis strain NBRC 103408.</title>
        <authorList>
            <person name="Sun Q."/>
            <person name="Mori K."/>
        </authorList>
    </citation>
    <scope>NUCLEOTIDE SEQUENCE</scope>
    <source>
        <strain evidence="2">NBRC 103408</strain>
    </source>
</reference>
<sequence>MPKQVAGDEPVEGLEAEAEVAGDAGLSIEEMSARKPRVPRERIPVPEKKKSGWLGWLIFLLLLAAIVAGGYYGRNQVVSVWPPAAKLYQKLKLDVQTRNTLGLEIRDLTTRSVVENGVTRLTVVGNIVNITETDRPIPRISIQLIDDAGDHVYSWSTSIEQTLLEGWGSVEFTSSMNQPPEDAKQVRANLLPLSDPEGKAAN</sequence>
<comment type="caution">
    <text evidence="2">The sequence shown here is derived from an EMBL/GenBank/DDBJ whole genome shotgun (WGS) entry which is preliminary data.</text>
</comment>
<keyword evidence="1" id="KW-0472">Membrane</keyword>
<keyword evidence="3" id="KW-1185">Reference proteome</keyword>
<proteinExistence type="predicted"/>
<dbReference type="RefSeq" id="WP_240953333.1">
    <property type="nucleotide sequence ID" value="NZ_BSNF01000001.1"/>
</dbReference>
<dbReference type="Proteomes" id="UP001161409">
    <property type="component" value="Unassembled WGS sequence"/>
</dbReference>
<reference evidence="2" key="1">
    <citation type="journal article" date="2014" name="Int. J. Syst. Evol. Microbiol.">
        <title>Complete genome of a new Firmicutes species belonging to the dominant human colonic microbiota ('Ruminococcus bicirculans') reveals two chromosomes and a selective capacity to utilize plant glucans.</title>
        <authorList>
            <consortium name="NISC Comparative Sequencing Program"/>
            <person name="Wegmann U."/>
            <person name="Louis P."/>
            <person name="Goesmann A."/>
            <person name="Henrissat B."/>
            <person name="Duncan S.H."/>
            <person name="Flint H.J."/>
        </authorList>
    </citation>
    <scope>NUCLEOTIDE SEQUENCE</scope>
    <source>
        <strain evidence="2">NBRC 103408</strain>
    </source>
</reference>
<dbReference type="EMBL" id="BSNF01000001">
    <property type="protein sequence ID" value="GLQ05319.1"/>
    <property type="molecule type" value="Genomic_DNA"/>
</dbReference>
<name>A0ABQ5U218_9PROT</name>